<dbReference type="SUPFAM" id="SSF52833">
    <property type="entry name" value="Thioredoxin-like"/>
    <property type="match status" value="1"/>
</dbReference>
<dbReference type="Gene3D" id="3.40.30.10">
    <property type="entry name" value="Glutaredoxin"/>
    <property type="match status" value="1"/>
</dbReference>
<gene>
    <name evidence="3" type="primary">LOC111137450</name>
</gene>
<dbReference type="InterPro" id="IPR051033">
    <property type="entry name" value="SH3BGR"/>
</dbReference>
<reference evidence="3" key="1">
    <citation type="submission" date="2025-08" db="UniProtKB">
        <authorList>
            <consortium name="RefSeq"/>
        </authorList>
    </citation>
    <scope>IDENTIFICATION</scope>
    <source>
        <tissue evidence="3">Whole sample</tissue>
    </source>
</reference>
<dbReference type="GeneID" id="111137450"/>
<dbReference type="Proteomes" id="UP000694844">
    <property type="component" value="Chromosome 5"/>
</dbReference>
<dbReference type="KEGG" id="cvn:111137450"/>
<dbReference type="PROSITE" id="PS51354">
    <property type="entry name" value="GLUTAREDOXIN_2"/>
    <property type="match status" value="1"/>
</dbReference>
<dbReference type="InterPro" id="IPR036249">
    <property type="entry name" value="Thioredoxin-like_sf"/>
</dbReference>
<protein>
    <submittedName>
        <fullName evidence="3">SH3 domain-binding glutamic acid-rich-like protein 3</fullName>
    </submittedName>
</protein>
<keyword evidence="2" id="KW-1185">Reference proteome</keyword>
<sequence length="92" mass="10713">MSIKFYMTTVSTNRDIYIKQNRIKLILDGKKIPYEEIDLSKNQEVREEMRALAGIPDLLPPQIFNGDTYCGDFQAFDDANEDGRLLEFLHLK</sequence>
<evidence type="ECO:0000313" key="2">
    <source>
        <dbReference type="Proteomes" id="UP000694844"/>
    </source>
</evidence>
<dbReference type="RefSeq" id="XP_022344620.1">
    <property type="nucleotide sequence ID" value="XM_022488912.1"/>
</dbReference>
<accession>A0A8B8EX75</accession>
<dbReference type="OrthoDB" id="9932926at2759"/>
<name>A0A8B8EX75_CRAVI</name>
<dbReference type="GO" id="GO:0005737">
    <property type="term" value="C:cytoplasm"/>
    <property type="evidence" value="ECO:0007669"/>
    <property type="project" value="TreeGrafter"/>
</dbReference>
<organism evidence="2 3">
    <name type="scientific">Crassostrea virginica</name>
    <name type="common">Eastern oyster</name>
    <dbReference type="NCBI Taxonomy" id="6565"/>
    <lineage>
        <taxon>Eukaryota</taxon>
        <taxon>Metazoa</taxon>
        <taxon>Spiralia</taxon>
        <taxon>Lophotrochozoa</taxon>
        <taxon>Mollusca</taxon>
        <taxon>Bivalvia</taxon>
        <taxon>Autobranchia</taxon>
        <taxon>Pteriomorphia</taxon>
        <taxon>Ostreida</taxon>
        <taxon>Ostreoidea</taxon>
        <taxon>Ostreidae</taxon>
        <taxon>Crassostrea</taxon>
    </lineage>
</organism>
<evidence type="ECO:0000313" key="3">
    <source>
        <dbReference type="RefSeq" id="XP_022344620.1"/>
    </source>
</evidence>
<evidence type="ECO:0000256" key="1">
    <source>
        <dbReference type="ARBA" id="ARBA00007764"/>
    </source>
</evidence>
<comment type="similarity">
    <text evidence="1">Belongs to the SH3BGR family.</text>
</comment>
<dbReference type="AlphaFoldDB" id="A0A8B8EX75"/>
<proteinExistence type="inferred from homology"/>
<dbReference type="InterPro" id="IPR006993">
    <property type="entry name" value="Glut_rich_SH3-bd"/>
</dbReference>
<dbReference type="PANTHER" id="PTHR12232:SF15">
    <property type="entry name" value="SH3 DOMAIN-BINDING GLUTAMIC ACID-RICH PROTEIN HOMOLOG"/>
    <property type="match status" value="1"/>
</dbReference>
<dbReference type="Pfam" id="PF04908">
    <property type="entry name" value="SH3BGR"/>
    <property type="match status" value="1"/>
</dbReference>
<dbReference type="PANTHER" id="PTHR12232">
    <property type="entry name" value="SH3 DOMAIN-BINDING GLUTAMIC ACID-RICH-LIKE PROTEIN"/>
    <property type="match status" value="1"/>
</dbReference>